<gene>
    <name evidence="2" type="ORF">SDC9_166815</name>
</gene>
<reference evidence="2" key="1">
    <citation type="submission" date="2019-08" db="EMBL/GenBank/DDBJ databases">
        <authorList>
            <person name="Kucharzyk K."/>
            <person name="Murdoch R.W."/>
            <person name="Higgins S."/>
            <person name="Loffler F."/>
        </authorList>
    </citation>
    <scope>NUCLEOTIDE SEQUENCE</scope>
</reference>
<dbReference type="AlphaFoldDB" id="A0A645FZW2"/>
<evidence type="ECO:0000259" key="1">
    <source>
        <dbReference type="Pfam" id="PF17131"/>
    </source>
</evidence>
<evidence type="ECO:0000313" key="2">
    <source>
        <dbReference type="EMBL" id="MPN19446.1"/>
    </source>
</evidence>
<dbReference type="EMBL" id="VSSQ01067003">
    <property type="protein sequence ID" value="MPN19446.1"/>
    <property type="molecule type" value="Genomic_DNA"/>
</dbReference>
<dbReference type="CDD" id="cd16329">
    <property type="entry name" value="LolA_like"/>
    <property type="match status" value="1"/>
</dbReference>
<dbReference type="Gene3D" id="2.50.20.10">
    <property type="entry name" value="Lipoprotein localisation LolA/LolB/LppX"/>
    <property type="match status" value="1"/>
</dbReference>
<accession>A0A645FZW2</accession>
<comment type="caution">
    <text evidence="2">The sequence shown here is derived from an EMBL/GenBank/DDBJ whole genome shotgun (WGS) entry which is preliminary data.</text>
</comment>
<sequence>MPAASAQVETRVEQYRRGELDKERDYTVYIKPGRRSRILMKTAAELGQKVLMLGDNFWLFVPDSQRPLRITANQKLLGEASTGDIAEMSWHEDYDGSVSEETDCPKPPEIAGIPGRVAAGSCLRLQLQALRSGVTYAKIELFLEKNSKFPVKADLIMGSGKKAKEAWYFEQAVQGRRQVGAMLLFDHIQTTRHTVVHYRKLAAREAPDELFNPAALVRNSLAEW</sequence>
<feature type="domain" description="Uncharacterized protein TP-0789" evidence="1">
    <location>
        <begin position="41"/>
        <end position="217"/>
    </location>
</feature>
<name>A0A645FZW2_9ZZZZ</name>
<protein>
    <recommendedName>
        <fullName evidence="1">Uncharacterized protein TP-0789 domain-containing protein</fullName>
    </recommendedName>
</protein>
<proteinExistence type="predicted"/>
<dbReference type="PIRSF" id="PIRSF028205">
    <property type="entry name" value="UCP028205"/>
    <property type="match status" value="1"/>
</dbReference>
<dbReference type="InterPro" id="IPR011220">
    <property type="entry name" value="UCP028205"/>
</dbReference>
<dbReference type="InterPro" id="IPR033399">
    <property type="entry name" value="TP_0789-like"/>
</dbReference>
<organism evidence="2">
    <name type="scientific">bioreactor metagenome</name>
    <dbReference type="NCBI Taxonomy" id="1076179"/>
    <lineage>
        <taxon>unclassified sequences</taxon>
        <taxon>metagenomes</taxon>
        <taxon>ecological metagenomes</taxon>
    </lineage>
</organism>
<dbReference type="Pfam" id="PF17131">
    <property type="entry name" value="LolA_like"/>
    <property type="match status" value="1"/>
</dbReference>